<evidence type="ECO:0000313" key="3">
    <source>
        <dbReference type="EMBL" id="CAB5070798.1"/>
    </source>
</evidence>
<gene>
    <name evidence="1" type="ORF">UFOPK2342_00345</name>
    <name evidence="2" type="ORF">UFOPK3266_00770</name>
    <name evidence="3" type="ORF">UFOPK4367_00030</name>
</gene>
<dbReference type="EMBL" id="CAFBRC010000002">
    <property type="protein sequence ID" value="CAB5070798.1"/>
    <property type="molecule type" value="Genomic_DNA"/>
</dbReference>
<dbReference type="EMBL" id="CAEZXB010000004">
    <property type="protein sequence ID" value="CAB4669558.1"/>
    <property type="molecule type" value="Genomic_DNA"/>
</dbReference>
<evidence type="ECO:0000313" key="1">
    <source>
        <dbReference type="EMBL" id="CAB4669558.1"/>
    </source>
</evidence>
<dbReference type="EMBL" id="CAFBAA010000016">
    <property type="protein sequence ID" value="CAB4842995.1"/>
    <property type="molecule type" value="Genomic_DNA"/>
</dbReference>
<accession>A0A6J7BD27</accession>
<protein>
    <submittedName>
        <fullName evidence="2">Unannotated protein</fullName>
    </submittedName>
</protein>
<sequence>MICVAGAVPEAPPGTKVAEVEIGPTPATFVAVSDAR</sequence>
<proteinExistence type="predicted"/>
<dbReference type="AlphaFoldDB" id="A0A6J7BD27"/>
<name>A0A6J7BD27_9ZZZZ</name>
<reference evidence="2" key="1">
    <citation type="submission" date="2020-05" db="EMBL/GenBank/DDBJ databases">
        <authorList>
            <person name="Chiriac C."/>
            <person name="Salcher M."/>
            <person name="Ghai R."/>
            <person name="Kavagutti S V."/>
        </authorList>
    </citation>
    <scope>NUCLEOTIDE SEQUENCE</scope>
</reference>
<organism evidence="2">
    <name type="scientific">freshwater metagenome</name>
    <dbReference type="NCBI Taxonomy" id="449393"/>
    <lineage>
        <taxon>unclassified sequences</taxon>
        <taxon>metagenomes</taxon>
        <taxon>ecological metagenomes</taxon>
    </lineage>
</organism>
<evidence type="ECO:0000313" key="2">
    <source>
        <dbReference type="EMBL" id="CAB4842995.1"/>
    </source>
</evidence>